<sequence>MVQLSSYMTNLWSSRTAVGLAFRLSYYVMSSKDWRQVRVPGLPVSMLLLVLLCAGCGGICVEKLSEVQSSVERLHFPSLLSSRGPGMELFNASLRGTNLS</sequence>
<keyword evidence="1" id="KW-0472">Membrane</keyword>
<keyword evidence="1" id="KW-1133">Transmembrane helix</keyword>
<dbReference type="AlphaFoldDB" id="A0A2P2MFJ7"/>
<keyword evidence="1" id="KW-0812">Transmembrane</keyword>
<dbReference type="EMBL" id="GGEC01048524">
    <property type="protein sequence ID" value="MBX29008.1"/>
    <property type="molecule type" value="Transcribed_RNA"/>
</dbReference>
<reference evidence="2" key="1">
    <citation type="submission" date="2018-02" db="EMBL/GenBank/DDBJ databases">
        <title>Rhizophora mucronata_Transcriptome.</title>
        <authorList>
            <person name="Meera S.P."/>
            <person name="Sreeshan A."/>
            <person name="Augustine A."/>
        </authorList>
    </citation>
    <scope>NUCLEOTIDE SEQUENCE</scope>
    <source>
        <tissue evidence="2">Leaf</tissue>
    </source>
</reference>
<feature type="transmembrane region" description="Helical" evidence="1">
    <location>
        <begin position="41"/>
        <end position="61"/>
    </location>
</feature>
<evidence type="ECO:0000256" key="1">
    <source>
        <dbReference type="SAM" id="Phobius"/>
    </source>
</evidence>
<evidence type="ECO:0000313" key="2">
    <source>
        <dbReference type="EMBL" id="MBX29008.1"/>
    </source>
</evidence>
<proteinExistence type="predicted"/>
<organism evidence="2">
    <name type="scientific">Rhizophora mucronata</name>
    <name type="common">Asiatic mangrove</name>
    <dbReference type="NCBI Taxonomy" id="61149"/>
    <lineage>
        <taxon>Eukaryota</taxon>
        <taxon>Viridiplantae</taxon>
        <taxon>Streptophyta</taxon>
        <taxon>Embryophyta</taxon>
        <taxon>Tracheophyta</taxon>
        <taxon>Spermatophyta</taxon>
        <taxon>Magnoliopsida</taxon>
        <taxon>eudicotyledons</taxon>
        <taxon>Gunneridae</taxon>
        <taxon>Pentapetalae</taxon>
        <taxon>rosids</taxon>
        <taxon>fabids</taxon>
        <taxon>Malpighiales</taxon>
        <taxon>Rhizophoraceae</taxon>
        <taxon>Rhizophora</taxon>
    </lineage>
</organism>
<name>A0A2P2MFJ7_RHIMU</name>
<protein>
    <submittedName>
        <fullName evidence="2">Uncharacterized protein MANES_02G179400</fullName>
    </submittedName>
</protein>
<accession>A0A2P2MFJ7</accession>